<reference evidence="3 4" key="1">
    <citation type="submission" date="2021-09" db="EMBL/GenBank/DDBJ databases">
        <title>Isoptericola luteus sp. nov., a novel bacterium isolated from Harbin, the capital city of Heilongjiang province.</title>
        <authorList>
            <person name="Li J."/>
        </authorList>
    </citation>
    <scope>NUCLEOTIDE SEQUENCE [LARGE SCALE GENOMIC DNA]</scope>
    <source>
        <strain evidence="3 4">NEAU-Y5</strain>
    </source>
</reference>
<protein>
    <submittedName>
        <fullName evidence="3">DUF4307 domain-containing protein</fullName>
    </submittedName>
</protein>
<evidence type="ECO:0000313" key="3">
    <source>
        <dbReference type="EMBL" id="MCA5892817.1"/>
    </source>
</evidence>
<feature type="region of interest" description="Disordered" evidence="1">
    <location>
        <begin position="1"/>
        <end position="22"/>
    </location>
</feature>
<keyword evidence="2" id="KW-0812">Transmembrane</keyword>
<keyword evidence="2" id="KW-1133">Transmembrane helix</keyword>
<dbReference type="EMBL" id="JAIXCQ010000003">
    <property type="protein sequence ID" value="MCA5892817.1"/>
    <property type="molecule type" value="Genomic_DNA"/>
</dbReference>
<feature type="transmembrane region" description="Helical" evidence="2">
    <location>
        <begin position="26"/>
        <end position="47"/>
    </location>
</feature>
<organism evidence="3 4">
    <name type="scientific">Isoptericola luteus</name>
    <dbReference type="NCBI Taxonomy" id="2879484"/>
    <lineage>
        <taxon>Bacteria</taxon>
        <taxon>Bacillati</taxon>
        <taxon>Actinomycetota</taxon>
        <taxon>Actinomycetes</taxon>
        <taxon>Micrococcales</taxon>
        <taxon>Promicromonosporaceae</taxon>
        <taxon>Isoptericola</taxon>
    </lineage>
</organism>
<dbReference type="RefSeq" id="WP_225564582.1">
    <property type="nucleotide sequence ID" value="NZ_JAIXCQ010000003.1"/>
</dbReference>
<comment type="caution">
    <text evidence="3">The sequence shown here is derived from an EMBL/GenBank/DDBJ whole genome shotgun (WGS) entry which is preliminary data.</text>
</comment>
<name>A0ABS7ZCQ7_9MICO</name>
<gene>
    <name evidence="3" type="ORF">LEP48_05540</name>
</gene>
<dbReference type="Pfam" id="PF14155">
    <property type="entry name" value="DUF4307"/>
    <property type="match status" value="1"/>
</dbReference>
<sequence length="137" mass="14071">MSAPTESTPPADRYGTRPARRPSGRLGKVAVVVALAAAVGLVAWFTIADQRSNPVTGEMVAFDVPGPEQAQATFQVHMPAGTTAVCALEAQSTSHAQVGTLEVPVGPSEATTSTYTVTVQTSEEATTVVIDGCTPTD</sequence>
<evidence type="ECO:0000313" key="4">
    <source>
        <dbReference type="Proteomes" id="UP001319870"/>
    </source>
</evidence>
<dbReference type="Proteomes" id="UP001319870">
    <property type="component" value="Unassembled WGS sequence"/>
</dbReference>
<evidence type="ECO:0000256" key="1">
    <source>
        <dbReference type="SAM" id="MobiDB-lite"/>
    </source>
</evidence>
<proteinExistence type="predicted"/>
<keyword evidence="4" id="KW-1185">Reference proteome</keyword>
<evidence type="ECO:0000256" key="2">
    <source>
        <dbReference type="SAM" id="Phobius"/>
    </source>
</evidence>
<accession>A0ABS7ZCQ7</accession>
<keyword evidence="2" id="KW-0472">Membrane</keyword>
<dbReference type="InterPro" id="IPR025443">
    <property type="entry name" value="DUF4307"/>
</dbReference>